<proteinExistence type="predicted"/>
<keyword evidence="2" id="KW-1133">Transmembrane helix</keyword>
<evidence type="ECO:0000256" key="1">
    <source>
        <dbReference type="SAM" id="MobiDB-lite"/>
    </source>
</evidence>
<protein>
    <submittedName>
        <fullName evidence="3">Uncharacterized protein</fullName>
    </submittedName>
</protein>
<dbReference type="STRING" id="1210086.GCA_001613105_01082"/>
<keyword evidence="2" id="KW-0812">Transmembrane</keyword>
<evidence type="ECO:0000313" key="4">
    <source>
        <dbReference type="Proteomes" id="UP000254869"/>
    </source>
</evidence>
<comment type="caution">
    <text evidence="3">The sequence shown here is derived from an EMBL/GenBank/DDBJ whole genome shotgun (WGS) entry which is preliminary data.</text>
</comment>
<organism evidence="3 4">
    <name type="scientific">Nocardia pseudobrasiliensis</name>
    <dbReference type="NCBI Taxonomy" id="45979"/>
    <lineage>
        <taxon>Bacteria</taxon>
        <taxon>Bacillati</taxon>
        <taxon>Actinomycetota</taxon>
        <taxon>Actinomycetes</taxon>
        <taxon>Mycobacteriales</taxon>
        <taxon>Nocardiaceae</taxon>
        <taxon>Nocardia</taxon>
    </lineage>
</organism>
<feature type="region of interest" description="Disordered" evidence="1">
    <location>
        <begin position="1"/>
        <end position="28"/>
    </location>
</feature>
<reference evidence="3 4" key="1">
    <citation type="submission" date="2018-07" db="EMBL/GenBank/DDBJ databases">
        <title>Genomic Encyclopedia of Type Strains, Phase IV (KMG-IV): sequencing the most valuable type-strain genomes for metagenomic binning, comparative biology and taxonomic classification.</title>
        <authorList>
            <person name="Goeker M."/>
        </authorList>
    </citation>
    <scope>NUCLEOTIDE SEQUENCE [LARGE SCALE GENOMIC DNA]</scope>
    <source>
        <strain evidence="3 4">DSM 44290</strain>
    </source>
</reference>
<evidence type="ECO:0000313" key="3">
    <source>
        <dbReference type="EMBL" id="RDI68104.1"/>
    </source>
</evidence>
<name>A0A370IF75_9NOCA</name>
<accession>A0A370IF75</accession>
<keyword evidence="4" id="KW-1185">Reference proteome</keyword>
<dbReference type="AlphaFoldDB" id="A0A370IF75"/>
<dbReference type="Proteomes" id="UP000254869">
    <property type="component" value="Unassembled WGS sequence"/>
</dbReference>
<sequence>MSGSCDRLRGSPWPFATASGAQRPDRPDQRPVLLIWGLAALEIWPTVFGAALIVYGQLWRIDRLGIYYDQTRESPVGLGDFDADRHA</sequence>
<evidence type="ECO:0000256" key="2">
    <source>
        <dbReference type="SAM" id="Phobius"/>
    </source>
</evidence>
<feature type="transmembrane region" description="Helical" evidence="2">
    <location>
        <begin position="33"/>
        <end position="55"/>
    </location>
</feature>
<gene>
    <name evidence="3" type="ORF">DFR76_102505</name>
</gene>
<dbReference type="EMBL" id="QQBC01000002">
    <property type="protein sequence ID" value="RDI68104.1"/>
    <property type="molecule type" value="Genomic_DNA"/>
</dbReference>
<dbReference type="RefSeq" id="WP_067992706.1">
    <property type="nucleotide sequence ID" value="NZ_QQBC01000002.1"/>
</dbReference>
<keyword evidence="2" id="KW-0472">Membrane</keyword>